<dbReference type="InParanoid" id="E4WT22"/>
<dbReference type="SUPFAM" id="SSF56112">
    <property type="entry name" value="Protein kinase-like (PK-like)"/>
    <property type="match status" value="1"/>
</dbReference>
<evidence type="ECO:0000313" key="2">
    <source>
        <dbReference type="EMBL" id="CBY06843.1"/>
    </source>
</evidence>
<sequence length="262" mass="30729">MPPESLDNYEKEIFTQSRDIWACGVVMYYVTYMRHPFLENSKMKTNLNIYEVRIHEPTNPFLKCDSLIAACLKKDPNERVQNACLLAEHRNIRHLICQLEAGILPCQLSFDEFYESCLKLANKKMKTEKEISAMERRADLELQRVYSRIDKDKLKLKGIGYYFGDDAESSRRHFQNNSDLQKIASAIEKGIKHFNLKFYFMNDINFECGNWTFKSPEIQKLDDDERSSWKLSIKNTDRRFRYIAIGENIHTITGEVSATPRG</sequence>
<keyword evidence="3" id="KW-1185">Reference proteome</keyword>
<name>E4WT22_OIKDI</name>
<dbReference type="InterPro" id="IPR000719">
    <property type="entry name" value="Prot_kinase_dom"/>
</dbReference>
<gene>
    <name evidence="2" type="ORF">GSOID_T00005913001</name>
</gene>
<protein>
    <recommendedName>
        <fullName evidence="1">Protein kinase domain-containing protein</fullName>
    </recommendedName>
</protein>
<dbReference type="Proteomes" id="UP000001307">
    <property type="component" value="Unassembled WGS sequence"/>
</dbReference>
<dbReference type="GO" id="GO:0005524">
    <property type="term" value="F:ATP binding"/>
    <property type="evidence" value="ECO:0007669"/>
    <property type="project" value="InterPro"/>
</dbReference>
<accession>E4WT22</accession>
<feature type="domain" description="Protein kinase" evidence="1">
    <location>
        <begin position="1"/>
        <end position="92"/>
    </location>
</feature>
<evidence type="ECO:0000259" key="1">
    <source>
        <dbReference type="PROSITE" id="PS50011"/>
    </source>
</evidence>
<dbReference type="GO" id="GO:0004672">
    <property type="term" value="F:protein kinase activity"/>
    <property type="evidence" value="ECO:0007669"/>
    <property type="project" value="InterPro"/>
</dbReference>
<dbReference type="Pfam" id="PF00069">
    <property type="entry name" value="Pkinase"/>
    <property type="match status" value="1"/>
</dbReference>
<proteinExistence type="predicted"/>
<organism evidence="2">
    <name type="scientific">Oikopleura dioica</name>
    <name type="common">Tunicate</name>
    <dbReference type="NCBI Taxonomy" id="34765"/>
    <lineage>
        <taxon>Eukaryota</taxon>
        <taxon>Metazoa</taxon>
        <taxon>Chordata</taxon>
        <taxon>Tunicata</taxon>
        <taxon>Appendicularia</taxon>
        <taxon>Copelata</taxon>
        <taxon>Oikopleuridae</taxon>
        <taxon>Oikopleura</taxon>
    </lineage>
</organism>
<dbReference type="InterPro" id="IPR011009">
    <property type="entry name" value="Kinase-like_dom_sf"/>
</dbReference>
<dbReference type="AlphaFoldDB" id="E4WT22"/>
<dbReference type="EMBL" id="FN653016">
    <property type="protein sequence ID" value="CBY06843.1"/>
    <property type="molecule type" value="Genomic_DNA"/>
</dbReference>
<evidence type="ECO:0000313" key="3">
    <source>
        <dbReference type="Proteomes" id="UP000001307"/>
    </source>
</evidence>
<dbReference type="PROSITE" id="PS50011">
    <property type="entry name" value="PROTEIN_KINASE_DOM"/>
    <property type="match status" value="1"/>
</dbReference>
<dbReference type="Gene3D" id="1.10.510.10">
    <property type="entry name" value="Transferase(Phosphotransferase) domain 1"/>
    <property type="match status" value="1"/>
</dbReference>
<reference evidence="2" key="1">
    <citation type="journal article" date="2010" name="Science">
        <title>Plasticity of animal genome architecture unmasked by rapid evolution of a pelagic tunicate.</title>
        <authorList>
            <person name="Denoeud F."/>
            <person name="Henriet S."/>
            <person name="Mungpakdee S."/>
            <person name="Aury J.M."/>
            <person name="Da Silva C."/>
            <person name="Brinkmann H."/>
            <person name="Mikhaleva J."/>
            <person name="Olsen L.C."/>
            <person name="Jubin C."/>
            <person name="Canestro C."/>
            <person name="Bouquet J.M."/>
            <person name="Danks G."/>
            <person name="Poulain J."/>
            <person name="Campsteijn C."/>
            <person name="Adamski M."/>
            <person name="Cross I."/>
            <person name="Yadetie F."/>
            <person name="Muffato M."/>
            <person name="Louis A."/>
            <person name="Butcher S."/>
            <person name="Tsagkogeorga G."/>
            <person name="Konrad A."/>
            <person name="Singh S."/>
            <person name="Jensen M.F."/>
            <person name="Cong E.H."/>
            <person name="Eikeseth-Otteraa H."/>
            <person name="Noel B."/>
            <person name="Anthouard V."/>
            <person name="Porcel B.M."/>
            <person name="Kachouri-Lafond R."/>
            <person name="Nishino A."/>
            <person name="Ugolini M."/>
            <person name="Chourrout P."/>
            <person name="Nishida H."/>
            <person name="Aasland R."/>
            <person name="Huzurbazar S."/>
            <person name="Westhof E."/>
            <person name="Delsuc F."/>
            <person name="Lehrach H."/>
            <person name="Reinhardt R."/>
            <person name="Weissenbach J."/>
            <person name="Roy S.W."/>
            <person name="Artiguenave F."/>
            <person name="Postlethwait J.H."/>
            <person name="Manak J.R."/>
            <person name="Thompson E.M."/>
            <person name="Jaillon O."/>
            <person name="Du Pasquier L."/>
            <person name="Boudinot P."/>
            <person name="Liberles D.A."/>
            <person name="Volff J.N."/>
            <person name="Philippe H."/>
            <person name="Lenhard B."/>
            <person name="Roest Crollius H."/>
            <person name="Wincker P."/>
            <person name="Chourrout D."/>
        </authorList>
    </citation>
    <scope>NUCLEOTIDE SEQUENCE [LARGE SCALE GENOMIC DNA]</scope>
</reference>
<dbReference type="OrthoDB" id="1405469at2759"/>